<organism evidence="1 2">
    <name type="scientific">Paenibacillus chartarius</name>
    <dbReference type="NCBI Taxonomy" id="747481"/>
    <lineage>
        <taxon>Bacteria</taxon>
        <taxon>Bacillati</taxon>
        <taxon>Bacillota</taxon>
        <taxon>Bacilli</taxon>
        <taxon>Bacillales</taxon>
        <taxon>Paenibacillaceae</taxon>
        <taxon>Paenibacillus</taxon>
    </lineage>
</organism>
<accession>A0ABV6DI14</accession>
<comment type="caution">
    <text evidence="1">The sequence shown here is derived from an EMBL/GenBank/DDBJ whole genome shotgun (WGS) entry which is preliminary data.</text>
</comment>
<name>A0ABV6DI14_9BACL</name>
<sequence length="53" mass="5934">MKFSQSEYPINGDDIEISRATADDLNAILELWLEAAIGWKLKEFANGDPIPLL</sequence>
<evidence type="ECO:0000313" key="2">
    <source>
        <dbReference type="Proteomes" id="UP001589776"/>
    </source>
</evidence>
<reference evidence="1 2" key="1">
    <citation type="submission" date="2024-09" db="EMBL/GenBank/DDBJ databases">
        <authorList>
            <person name="Sun Q."/>
            <person name="Mori K."/>
        </authorList>
    </citation>
    <scope>NUCLEOTIDE SEQUENCE [LARGE SCALE GENOMIC DNA]</scope>
    <source>
        <strain evidence="1 2">CCM 7759</strain>
    </source>
</reference>
<dbReference type="EMBL" id="JBHLWN010000027">
    <property type="protein sequence ID" value="MFC0212237.1"/>
    <property type="molecule type" value="Genomic_DNA"/>
</dbReference>
<gene>
    <name evidence="1" type="ORF">ACFFK0_07155</name>
</gene>
<evidence type="ECO:0008006" key="3">
    <source>
        <dbReference type="Google" id="ProtNLM"/>
    </source>
</evidence>
<dbReference type="Proteomes" id="UP001589776">
    <property type="component" value="Unassembled WGS sequence"/>
</dbReference>
<dbReference type="RefSeq" id="WP_377469359.1">
    <property type="nucleotide sequence ID" value="NZ_JBHLWN010000027.1"/>
</dbReference>
<keyword evidence="2" id="KW-1185">Reference proteome</keyword>
<protein>
    <recommendedName>
        <fullName evidence="3">GNAT family N-acetyltransferase</fullName>
    </recommendedName>
</protein>
<evidence type="ECO:0000313" key="1">
    <source>
        <dbReference type="EMBL" id="MFC0212237.1"/>
    </source>
</evidence>
<proteinExistence type="predicted"/>